<dbReference type="Proteomes" id="UP000323917">
    <property type="component" value="Chromosome"/>
</dbReference>
<dbReference type="GO" id="GO:0006783">
    <property type="term" value="P:heme biosynthetic process"/>
    <property type="evidence" value="ECO:0007669"/>
    <property type="project" value="UniProtKB-UniRule"/>
</dbReference>
<sequence>MSGRSTDSLPQSRFAVIGGGISGLTAAYRLTQEVPQARVQLFEASDRLGGVLSTFQQQDLLIERGADSFLTKQPWAVELCRELGLAEELIPTNSEHRRALVLCDGELHPVPEGFHMMRPQRALPILRSRLLSWQGKLRLLAERWIARPSGIDREDFDDNLAHFATERLGHGAYARLVEPLLAGIFTADATKLSVAATMPEAIALVREHGTLWHREVSPGSEPDRSTSGARYGSFLTLRDGMSRLVNELAGRLPTSSIQLNKLARQLSRDEDGNWSLQLADGSMCGPFTGVVTALPAPQTAKLVEQVDSQLCDLLRRIPYASSAVVSLAYNREQVSRPLDAFGLVVPAVEKSRIVAASFSSVKFPGRAPGDQVVVRVFLGGALHPELVDLPESELQSIAIEELSPLLRISGAPLLVEVVKWREKMPQYHVGHVQLVDEIEARAAQLTGFALAGNAYRGVGIPYCIRSGNEAAHRLATMLKEV</sequence>
<evidence type="ECO:0000256" key="3">
    <source>
        <dbReference type="ARBA" id="ARBA00022827"/>
    </source>
</evidence>
<dbReference type="PANTHER" id="PTHR42923:SF3">
    <property type="entry name" value="PROTOPORPHYRINOGEN OXIDASE"/>
    <property type="match status" value="1"/>
</dbReference>
<keyword evidence="5 6" id="KW-0350">Heme biosynthesis</keyword>
<keyword evidence="4 6" id="KW-0560">Oxidoreductase</keyword>
<dbReference type="NCBIfam" id="TIGR00562">
    <property type="entry name" value="proto_IX_ox"/>
    <property type="match status" value="1"/>
</dbReference>
<dbReference type="Pfam" id="PF01593">
    <property type="entry name" value="Amino_oxidase"/>
    <property type="match status" value="1"/>
</dbReference>
<keyword evidence="3 6" id="KW-0274">FAD</keyword>
<dbReference type="Gene3D" id="3.90.660.20">
    <property type="entry name" value="Protoporphyrinogen oxidase, mitochondrial, domain 2"/>
    <property type="match status" value="1"/>
</dbReference>
<dbReference type="SUPFAM" id="SSF51905">
    <property type="entry name" value="FAD/NAD(P)-binding domain"/>
    <property type="match status" value="1"/>
</dbReference>
<comment type="function">
    <text evidence="6">Involved in coproporphyrin-dependent heme b biosynthesis. Catalyzes the oxidation of coproporphyrinogen III to coproporphyrin III.</text>
</comment>
<dbReference type="AlphaFoldDB" id="A0A5B9QL24"/>
<evidence type="ECO:0000256" key="4">
    <source>
        <dbReference type="ARBA" id="ARBA00023002"/>
    </source>
</evidence>
<evidence type="ECO:0000256" key="6">
    <source>
        <dbReference type="RuleBase" id="RU364052"/>
    </source>
</evidence>
<reference evidence="8 9" key="1">
    <citation type="submission" date="2019-08" db="EMBL/GenBank/DDBJ databases">
        <title>Deep-cultivation of Planctomycetes and their phenomic and genomic characterization uncovers novel biology.</title>
        <authorList>
            <person name="Wiegand S."/>
            <person name="Jogler M."/>
            <person name="Boedeker C."/>
            <person name="Pinto D."/>
            <person name="Vollmers J."/>
            <person name="Rivas-Marin E."/>
            <person name="Kohn T."/>
            <person name="Peeters S.H."/>
            <person name="Heuer A."/>
            <person name="Rast P."/>
            <person name="Oberbeckmann S."/>
            <person name="Bunk B."/>
            <person name="Jeske O."/>
            <person name="Meyerdierks A."/>
            <person name="Storesund J.E."/>
            <person name="Kallscheuer N."/>
            <person name="Luecker S."/>
            <person name="Lage O.M."/>
            <person name="Pohl T."/>
            <person name="Merkel B.J."/>
            <person name="Hornburger P."/>
            <person name="Mueller R.-W."/>
            <person name="Bruemmer F."/>
            <person name="Labrenz M."/>
            <person name="Spormann A.M."/>
            <person name="Op den Camp H."/>
            <person name="Overmann J."/>
            <person name="Amann R."/>
            <person name="Jetten M.S.M."/>
            <person name="Mascher T."/>
            <person name="Medema M.H."/>
            <person name="Devos D.P."/>
            <person name="Kaster A.-K."/>
            <person name="Ovreas L."/>
            <person name="Rohde M."/>
            <person name="Galperin M.Y."/>
            <person name="Jogler C."/>
        </authorList>
    </citation>
    <scope>NUCLEOTIDE SEQUENCE [LARGE SCALE GENOMIC DNA]</scope>
    <source>
        <strain evidence="8 9">Pr1d</strain>
    </source>
</reference>
<comment type="similarity">
    <text evidence="6">Belongs to the protoporphyrinogen/coproporphyrinogen oxidase family. Coproporphyrinogen III oxidase subfamily.</text>
</comment>
<dbReference type="KEGG" id="bgok:Pr1d_20570"/>
<evidence type="ECO:0000259" key="7">
    <source>
        <dbReference type="Pfam" id="PF01593"/>
    </source>
</evidence>
<accession>A0A5B9QL24</accession>
<dbReference type="InterPro" id="IPR004572">
    <property type="entry name" value="Protoporphyrinogen_oxidase"/>
</dbReference>
<name>A0A5B9QL24_9BACT</name>
<dbReference type="GO" id="GO:0005737">
    <property type="term" value="C:cytoplasm"/>
    <property type="evidence" value="ECO:0007669"/>
    <property type="project" value="UniProtKB-SubCell"/>
</dbReference>
<feature type="domain" description="Amine oxidase" evidence="7">
    <location>
        <begin position="21"/>
        <end position="474"/>
    </location>
</feature>
<dbReference type="UniPathway" id="UPA00252"/>
<dbReference type="GO" id="GO:0004729">
    <property type="term" value="F:oxygen-dependent protoporphyrinogen oxidase activity"/>
    <property type="evidence" value="ECO:0007669"/>
    <property type="project" value="UniProtKB-UniRule"/>
</dbReference>
<dbReference type="Gene3D" id="1.10.3110.10">
    <property type="entry name" value="protoporphyrinogen ix oxidase, domain 3"/>
    <property type="match status" value="1"/>
</dbReference>
<dbReference type="PANTHER" id="PTHR42923">
    <property type="entry name" value="PROTOPORPHYRINOGEN OXIDASE"/>
    <property type="match status" value="1"/>
</dbReference>
<keyword evidence="9" id="KW-1185">Reference proteome</keyword>
<evidence type="ECO:0000313" key="9">
    <source>
        <dbReference type="Proteomes" id="UP000323917"/>
    </source>
</evidence>
<dbReference type="OrthoDB" id="9805195at2"/>
<dbReference type="EC" id="1.3.3.15" evidence="6"/>
<dbReference type="InterPro" id="IPR050464">
    <property type="entry name" value="Zeta_carotene_desat/Oxidored"/>
</dbReference>
<evidence type="ECO:0000313" key="8">
    <source>
        <dbReference type="EMBL" id="QEG34773.1"/>
    </source>
</evidence>
<dbReference type="InterPro" id="IPR036188">
    <property type="entry name" value="FAD/NAD-bd_sf"/>
</dbReference>
<evidence type="ECO:0000256" key="1">
    <source>
        <dbReference type="ARBA" id="ARBA00001974"/>
    </source>
</evidence>
<dbReference type="Gene3D" id="3.50.50.60">
    <property type="entry name" value="FAD/NAD(P)-binding domain"/>
    <property type="match status" value="1"/>
</dbReference>
<dbReference type="SUPFAM" id="SSF54373">
    <property type="entry name" value="FAD-linked reductases, C-terminal domain"/>
    <property type="match status" value="1"/>
</dbReference>
<comment type="pathway">
    <text evidence="6">Porphyrin-containing compound metabolism; protoheme biosynthesis.</text>
</comment>
<gene>
    <name evidence="8" type="primary">hemY</name>
    <name evidence="8" type="ORF">Pr1d_20570</name>
</gene>
<comment type="subcellular location">
    <subcellularLocation>
        <location evidence="6">Cytoplasm</location>
    </subcellularLocation>
</comment>
<keyword evidence="6" id="KW-0963">Cytoplasm</keyword>
<evidence type="ECO:0000256" key="5">
    <source>
        <dbReference type="ARBA" id="ARBA00023133"/>
    </source>
</evidence>
<comment type="cofactor">
    <cofactor evidence="1 6">
        <name>FAD</name>
        <dbReference type="ChEBI" id="CHEBI:57692"/>
    </cofactor>
</comment>
<proteinExistence type="inferred from homology"/>
<dbReference type="InterPro" id="IPR002937">
    <property type="entry name" value="Amino_oxidase"/>
</dbReference>
<keyword evidence="2 6" id="KW-0285">Flavoprotein</keyword>
<evidence type="ECO:0000256" key="2">
    <source>
        <dbReference type="ARBA" id="ARBA00022630"/>
    </source>
</evidence>
<comment type="catalytic activity">
    <reaction evidence="6">
        <text>coproporphyrinogen III + 3 O2 = coproporphyrin III + 3 H2O2</text>
        <dbReference type="Rhea" id="RHEA:43436"/>
        <dbReference type="ChEBI" id="CHEBI:15379"/>
        <dbReference type="ChEBI" id="CHEBI:16240"/>
        <dbReference type="ChEBI" id="CHEBI:57309"/>
        <dbReference type="ChEBI" id="CHEBI:131725"/>
        <dbReference type="EC" id="1.3.3.15"/>
    </reaction>
</comment>
<dbReference type="EMBL" id="CP042913">
    <property type="protein sequence ID" value="QEG34773.1"/>
    <property type="molecule type" value="Genomic_DNA"/>
</dbReference>
<organism evidence="8 9">
    <name type="scientific">Bythopirellula goksoeyrii</name>
    <dbReference type="NCBI Taxonomy" id="1400387"/>
    <lineage>
        <taxon>Bacteria</taxon>
        <taxon>Pseudomonadati</taxon>
        <taxon>Planctomycetota</taxon>
        <taxon>Planctomycetia</taxon>
        <taxon>Pirellulales</taxon>
        <taxon>Lacipirellulaceae</taxon>
        <taxon>Bythopirellula</taxon>
    </lineage>
</organism>
<protein>
    <recommendedName>
        <fullName evidence="6">Coproporphyrinogen III oxidase</fullName>
        <ecNumber evidence="6">1.3.3.15</ecNumber>
    </recommendedName>
</protein>